<dbReference type="EMBL" id="MSFL01000023">
    <property type="protein sequence ID" value="PWY74297.1"/>
    <property type="molecule type" value="Genomic_DNA"/>
</dbReference>
<dbReference type="AlphaFoldDB" id="A0A317VMI0"/>
<reference evidence="2 3" key="1">
    <citation type="submission" date="2016-12" db="EMBL/GenBank/DDBJ databases">
        <title>The genomes of Aspergillus section Nigri reveals drivers in fungal speciation.</title>
        <authorList>
            <consortium name="DOE Joint Genome Institute"/>
            <person name="Vesth T.C."/>
            <person name="Nybo J."/>
            <person name="Theobald S."/>
            <person name="Brandl J."/>
            <person name="Frisvad J.C."/>
            <person name="Nielsen K.F."/>
            <person name="Lyhne E.K."/>
            <person name="Kogle M.E."/>
            <person name="Kuo A."/>
            <person name="Riley R."/>
            <person name="Clum A."/>
            <person name="Nolan M."/>
            <person name="Lipzen A."/>
            <person name="Salamov A."/>
            <person name="Henrissat B."/>
            <person name="Wiebenga A."/>
            <person name="De Vries R.P."/>
            <person name="Grigoriev I.V."/>
            <person name="Mortensen U.H."/>
            <person name="Andersen M.R."/>
            <person name="Baker S.E."/>
        </authorList>
    </citation>
    <scope>NUCLEOTIDE SEQUENCE [LARGE SCALE GENOMIC DNA]</scope>
    <source>
        <strain evidence="2 3">CBS 117.55</strain>
    </source>
</reference>
<comment type="caution">
    <text evidence="2">The sequence shown here is derived from an EMBL/GenBank/DDBJ whole genome shotgun (WGS) entry which is preliminary data.</text>
</comment>
<sequence length="254" mass="28933">MDMTGDQYLEYIPIAWSSVNTALGFPLTSRTLWDMMVISMLNYQADENMESVVASPRHLSEPDALSRELQPTPPLEDTTPTASLLEVGDVLLEYIHHIRQHHGVRKRPEAAHNHVVEEPERSRQFQDASRSRYPKQDSRSYFNWARTTGANNTSCPYSFTFFCRHISGTDPTRFSSVQEKYFARALGSHLATMCRQYNDYGSQRRDVAEMNLSSLDFPQFQSDHAKAKENAFVDGTDLIGKIYAAQDIASLVQE</sequence>
<evidence type="ECO:0000256" key="1">
    <source>
        <dbReference type="SAM" id="MobiDB-lite"/>
    </source>
</evidence>
<dbReference type="Proteomes" id="UP000247233">
    <property type="component" value="Unassembled WGS sequence"/>
</dbReference>
<dbReference type="OrthoDB" id="2343925at2759"/>
<accession>A0A317VMI0</accession>
<gene>
    <name evidence="2" type="ORF">BO70DRAFT_398626</name>
</gene>
<dbReference type="VEuPathDB" id="FungiDB:BO70DRAFT_398626"/>
<dbReference type="STRING" id="1448321.A0A317VMI0"/>
<dbReference type="RefSeq" id="XP_025396944.1">
    <property type="nucleotide sequence ID" value="XM_025546795.1"/>
</dbReference>
<dbReference type="GeneID" id="37069032"/>
<organism evidence="2 3">
    <name type="scientific">Aspergillus heteromorphus CBS 117.55</name>
    <dbReference type="NCBI Taxonomy" id="1448321"/>
    <lineage>
        <taxon>Eukaryota</taxon>
        <taxon>Fungi</taxon>
        <taxon>Dikarya</taxon>
        <taxon>Ascomycota</taxon>
        <taxon>Pezizomycotina</taxon>
        <taxon>Eurotiomycetes</taxon>
        <taxon>Eurotiomycetidae</taxon>
        <taxon>Eurotiales</taxon>
        <taxon>Aspergillaceae</taxon>
        <taxon>Aspergillus</taxon>
        <taxon>Aspergillus subgen. Circumdati</taxon>
    </lineage>
</organism>
<proteinExistence type="predicted"/>
<feature type="region of interest" description="Disordered" evidence="1">
    <location>
        <begin position="53"/>
        <end position="80"/>
    </location>
</feature>
<protein>
    <submittedName>
        <fullName evidence="2">Uncharacterized protein</fullName>
    </submittedName>
</protein>
<evidence type="ECO:0000313" key="3">
    <source>
        <dbReference type="Proteomes" id="UP000247233"/>
    </source>
</evidence>
<feature type="region of interest" description="Disordered" evidence="1">
    <location>
        <begin position="103"/>
        <end position="134"/>
    </location>
</feature>
<evidence type="ECO:0000313" key="2">
    <source>
        <dbReference type="EMBL" id="PWY74297.1"/>
    </source>
</evidence>
<feature type="compositionally biased region" description="Basic and acidic residues" evidence="1">
    <location>
        <begin position="106"/>
        <end position="124"/>
    </location>
</feature>
<name>A0A317VMI0_9EURO</name>
<keyword evidence="3" id="KW-1185">Reference proteome</keyword>